<keyword evidence="6" id="KW-0627">Porphyrin biosynthesis</keyword>
<dbReference type="GO" id="GO:0005737">
    <property type="term" value="C:cytoplasm"/>
    <property type="evidence" value="ECO:0007669"/>
    <property type="project" value="TreeGrafter"/>
</dbReference>
<evidence type="ECO:0000256" key="5">
    <source>
        <dbReference type="ARBA" id="ARBA00023002"/>
    </source>
</evidence>
<dbReference type="InterPro" id="IPR018375">
    <property type="entry name" value="Coprogen_oxidase_CS"/>
</dbReference>
<keyword evidence="5" id="KW-0560">Oxidoreductase</keyword>
<proteinExistence type="inferred from homology"/>
<evidence type="ECO:0000256" key="6">
    <source>
        <dbReference type="ARBA" id="ARBA00023244"/>
    </source>
</evidence>
<comment type="pathway">
    <text evidence="1">Porphyrin-containing compound metabolism; protoporphyrin-IX biosynthesis; protoporphyrinogen-IX from coproporphyrinogen-III (O2 route): step 1/1.</text>
</comment>
<evidence type="ECO:0000256" key="2">
    <source>
        <dbReference type="ARBA" id="ARBA00010644"/>
    </source>
</evidence>
<dbReference type="EC" id="1.3.3.3" evidence="4"/>
<dbReference type="AlphaFoldDB" id="A0A0F7SFF8"/>
<dbReference type="Gene3D" id="3.40.1500.10">
    <property type="entry name" value="Coproporphyrinogen III oxidase, aerobic"/>
    <property type="match status" value="1"/>
</dbReference>
<dbReference type="EMBL" id="LN483167">
    <property type="protein sequence ID" value="CDZ97010.1"/>
    <property type="molecule type" value="Genomic_DNA"/>
</dbReference>
<name>A0A0F7SFF8_PHARH</name>
<evidence type="ECO:0000256" key="1">
    <source>
        <dbReference type="ARBA" id="ARBA00005168"/>
    </source>
</evidence>
<evidence type="ECO:0000256" key="3">
    <source>
        <dbReference type="ARBA" id="ARBA00011738"/>
    </source>
</evidence>
<comment type="subunit">
    <text evidence="3">Homodimer.</text>
</comment>
<dbReference type="PANTHER" id="PTHR10755">
    <property type="entry name" value="COPROPORPHYRINOGEN III OXIDASE, MITOCHONDRIAL"/>
    <property type="match status" value="1"/>
</dbReference>
<reference evidence="7" key="1">
    <citation type="submission" date="2014-08" db="EMBL/GenBank/DDBJ databases">
        <authorList>
            <person name="Sharma Rahul"/>
            <person name="Thines Marco"/>
        </authorList>
    </citation>
    <scope>NUCLEOTIDE SEQUENCE</scope>
</reference>
<dbReference type="PROSITE" id="PS01021">
    <property type="entry name" value="COPROGEN_OXIDASE"/>
    <property type="match status" value="1"/>
</dbReference>
<dbReference type="GO" id="GO:0004109">
    <property type="term" value="F:coproporphyrinogen oxidase activity"/>
    <property type="evidence" value="ECO:0007669"/>
    <property type="project" value="UniProtKB-EC"/>
</dbReference>
<dbReference type="NCBIfam" id="NF003727">
    <property type="entry name" value="PRK05330.1"/>
    <property type="match status" value="1"/>
</dbReference>
<sequence>MFSRNLGRITCSARVASQKAFSSASKAQSAQAWRYALGGTSVAVGAGLIAWPLLQENVRLEAPATTPSIASPVPAKSFPISNVPISPQYTAMVDYVRSLQQRITSSIESLEAAHTPSADSPAKFLHDSWSRANHGGEGMSCVLTSGRIIEKGGVNISIVHGLLPPRAIAQMKADHSVLGSVPAGTSLPYSACGLSLVLHPKNPMAPTVHMNIRYFETYHPDDLSTPLACWFGGGSDLTPSYLFEEDAVHFHQTLKAACDKHGEGYYPPLKAWCDRYFQLPHRGESRGIGGIFFDDLDPSSEIHKASARFQGEGKNPSGDEVFSFVKSVGDAFVPSYLPILEKRFNMDFTDEQKRWQQLRRGRYVEFNLVHDRGTKFGLMTPGARIESVLMSLPLTARWEYCPEIEHREGSEESKLLSVLKTPKEWI</sequence>
<accession>A0A0F7SFF8</accession>
<dbReference type="UniPathway" id="UPA00251">
    <property type="reaction ID" value="UER00322"/>
</dbReference>
<dbReference type="GO" id="GO:0006782">
    <property type="term" value="P:protoporphyrinogen IX biosynthetic process"/>
    <property type="evidence" value="ECO:0007669"/>
    <property type="project" value="UniProtKB-UniPathway"/>
</dbReference>
<dbReference type="PANTHER" id="PTHR10755:SF0">
    <property type="entry name" value="OXYGEN-DEPENDENT COPROPORPHYRINOGEN-III OXIDASE, MITOCHONDRIAL"/>
    <property type="match status" value="1"/>
</dbReference>
<dbReference type="SUPFAM" id="SSF102886">
    <property type="entry name" value="Coproporphyrinogen III oxidase"/>
    <property type="match status" value="1"/>
</dbReference>
<dbReference type="PRINTS" id="PR00073">
    <property type="entry name" value="COPRGNOXDASE"/>
</dbReference>
<organism evidence="7">
    <name type="scientific">Phaffia rhodozyma</name>
    <name type="common">Yeast</name>
    <name type="synonym">Xanthophyllomyces dendrorhous</name>
    <dbReference type="NCBI Taxonomy" id="264483"/>
    <lineage>
        <taxon>Eukaryota</taxon>
        <taxon>Fungi</taxon>
        <taxon>Dikarya</taxon>
        <taxon>Basidiomycota</taxon>
        <taxon>Agaricomycotina</taxon>
        <taxon>Tremellomycetes</taxon>
        <taxon>Cystofilobasidiales</taxon>
        <taxon>Mrakiaceae</taxon>
        <taxon>Phaffia</taxon>
    </lineage>
</organism>
<dbReference type="Pfam" id="PF01218">
    <property type="entry name" value="Coprogen_oxidas"/>
    <property type="match status" value="1"/>
</dbReference>
<evidence type="ECO:0000313" key="7">
    <source>
        <dbReference type="EMBL" id="CDZ97010.1"/>
    </source>
</evidence>
<comment type="similarity">
    <text evidence="2">Belongs to the aerobic coproporphyrinogen-III oxidase family.</text>
</comment>
<dbReference type="InterPro" id="IPR001260">
    <property type="entry name" value="Coprogen_oxidase_aer"/>
</dbReference>
<dbReference type="InterPro" id="IPR036406">
    <property type="entry name" value="Coprogen_oxidase_aer_sf"/>
</dbReference>
<evidence type="ECO:0000256" key="4">
    <source>
        <dbReference type="ARBA" id="ARBA00012869"/>
    </source>
</evidence>
<protein>
    <recommendedName>
        <fullName evidence="4">coproporphyrinogen oxidase</fullName>
        <ecNumber evidence="4">1.3.3.3</ecNumber>
    </recommendedName>
</protein>